<feature type="region of interest" description="Disordered" evidence="1">
    <location>
        <begin position="1"/>
        <end position="94"/>
    </location>
</feature>
<gene>
    <name evidence="3" type="ORF">PFICI_14880</name>
</gene>
<feature type="compositionally biased region" description="Low complexity" evidence="1">
    <location>
        <begin position="62"/>
        <end position="71"/>
    </location>
</feature>
<dbReference type="GO" id="GO:0000124">
    <property type="term" value="C:SAGA complex"/>
    <property type="evidence" value="ECO:0007669"/>
    <property type="project" value="InterPro"/>
</dbReference>
<feature type="compositionally biased region" description="Basic and acidic residues" evidence="1">
    <location>
        <begin position="392"/>
        <end position="402"/>
    </location>
</feature>
<organism evidence="3 4">
    <name type="scientific">Pestalotiopsis fici (strain W106-1 / CGMCC3.15140)</name>
    <dbReference type="NCBI Taxonomy" id="1229662"/>
    <lineage>
        <taxon>Eukaryota</taxon>
        <taxon>Fungi</taxon>
        <taxon>Dikarya</taxon>
        <taxon>Ascomycota</taxon>
        <taxon>Pezizomycotina</taxon>
        <taxon>Sordariomycetes</taxon>
        <taxon>Xylariomycetidae</taxon>
        <taxon>Amphisphaeriales</taxon>
        <taxon>Sporocadaceae</taxon>
        <taxon>Pestalotiopsis</taxon>
    </lineage>
</organism>
<evidence type="ECO:0000259" key="2">
    <source>
        <dbReference type="Pfam" id="PF12090"/>
    </source>
</evidence>
<dbReference type="InParanoid" id="W3WH87"/>
<dbReference type="PANTHER" id="PTHR13526:SF8">
    <property type="entry name" value="TRANSCRIPTION FACTOR SPT20 HOMOLOG"/>
    <property type="match status" value="1"/>
</dbReference>
<feature type="compositionally biased region" description="Polar residues" evidence="1">
    <location>
        <begin position="217"/>
        <end position="235"/>
    </location>
</feature>
<dbReference type="OMA" id="HNYNEHI"/>
<evidence type="ECO:0000313" key="3">
    <source>
        <dbReference type="EMBL" id="ETS73275.1"/>
    </source>
</evidence>
<evidence type="ECO:0000256" key="1">
    <source>
        <dbReference type="SAM" id="MobiDB-lite"/>
    </source>
</evidence>
<feature type="region of interest" description="Disordered" evidence="1">
    <location>
        <begin position="474"/>
        <end position="496"/>
    </location>
</feature>
<dbReference type="STRING" id="1229662.W3WH87"/>
<feature type="compositionally biased region" description="Basic and acidic residues" evidence="1">
    <location>
        <begin position="521"/>
        <end position="532"/>
    </location>
</feature>
<dbReference type="InterPro" id="IPR046468">
    <property type="entry name" value="Spt20-like_SEP"/>
</dbReference>
<feature type="compositionally biased region" description="Polar residues" evidence="1">
    <location>
        <begin position="608"/>
        <end position="619"/>
    </location>
</feature>
<feature type="compositionally biased region" description="Low complexity" evidence="1">
    <location>
        <begin position="39"/>
        <end position="51"/>
    </location>
</feature>
<sequence length="993" mass="108358">MAPVATSTPIPVPNLGLNTTTKIKRPPPPGIQTNGNAASSRSSPSMSPSMSAKRTPTGGNKAQPTPTPATANGAPRSASIRQRREQSIQAGLAGQRNGRLNALRSASLAADGIQGHSLEPRPEVITSQYILKKHSGSPPSLIVHLHPAHFRFDQQDSIFPYKSPMRVLLDHFRSKTLPHDILPYFIEQGVVFYDGCLIVEIHDHKSPAEAKDVARPTSASSKDTPFSIHNYTPYITPSPHAPYPKENTDPPQTSATSDNAKATDDGENKESMPAPAVPDVQKSKGPVKPKKITIVLHPTAQSLHTDLMLKATTPQGAADGNVPPTPIAAVPPTPTAAAMPPPAKKQKRERMELDGKNIHAVESQILLATAEPLHLEPTKNSQELIQLLDTMTDEKHSEDPPKPKTRKRTVAERAAEEAAAAEHEKFMLTYDERLSSTASGAQGSADGAAASGQSVPADVRFERFKVIEEIKREHAEKKEQEKARQAEQERKLALQKQEQQAQQAQLVANRQQEAAAAAAAEKARRDEAERQQRARQQQQQQQEAQRRALAQSQAQQVQAQAQAAAQAQAQATTAQSPPAMQHQLSQASHGHPTPGPMPNTLPQHRFQGVSQPPASSPVVRQNTPMNISSPMVPAGNVPMQHSNSGMGGSPARPSSVVQNHPMSAPMAVTMSARNSQQSHAAGTPRMPSATPQMPHGTPINRPMQTPRIPQASSPPVMMGQTPNMPMVGQQPTPGSILLGGQNHMQNPNFAAARIMEQQQRQRIYQEQQRALMTMQQNAMMQGQTPQQMMQMQAQQRFLAQQMAQNGNNAQMLNGNPAMGNVQMNQLQMQMQMQQQQQQQQMQNSMGNPNMVNNNAMNNMAGTNPAQLGQLNPNQIAALQAQIQQQQQQQQRAGQQQQHNVQANPMAAAMRSQNLQAAVQARQRIIYQQNVGQLVAKYGNLQSVPPEVQTQFHASCHQRAYQQVQEMVRSQQQQRQQAMLQQSMQNGMNGGMSM</sequence>
<dbReference type="eggNOG" id="ENOG502RKFS">
    <property type="taxonomic scope" value="Eukaryota"/>
</dbReference>
<dbReference type="GO" id="GO:0003712">
    <property type="term" value="F:transcription coregulator activity"/>
    <property type="evidence" value="ECO:0007669"/>
    <property type="project" value="InterPro"/>
</dbReference>
<keyword evidence="4" id="KW-1185">Reference proteome</keyword>
<dbReference type="GO" id="GO:0006357">
    <property type="term" value="P:regulation of transcription by RNA polymerase II"/>
    <property type="evidence" value="ECO:0007669"/>
    <property type="project" value="TreeGrafter"/>
</dbReference>
<dbReference type="Pfam" id="PF12090">
    <property type="entry name" value="Spt20_SEP"/>
    <property type="match status" value="1"/>
</dbReference>
<feature type="region of interest" description="Disordered" evidence="1">
    <location>
        <begin position="568"/>
        <end position="619"/>
    </location>
</feature>
<feature type="compositionally biased region" description="Basic and acidic residues" evidence="1">
    <location>
        <begin position="409"/>
        <end position="423"/>
    </location>
</feature>
<feature type="region of interest" description="Disordered" evidence="1">
    <location>
        <begin position="392"/>
        <end position="423"/>
    </location>
</feature>
<feature type="domain" description="Spt20-like SEP" evidence="2">
    <location>
        <begin position="137"/>
        <end position="390"/>
    </location>
</feature>
<reference evidence="4" key="1">
    <citation type="journal article" date="2015" name="BMC Genomics">
        <title>Genomic and transcriptomic analysis of the endophytic fungus Pestalotiopsis fici reveals its lifestyle and high potential for synthesis of natural products.</title>
        <authorList>
            <person name="Wang X."/>
            <person name="Zhang X."/>
            <person name="Liu L."/>
            <person name="Xiang M."/>
            <person name="Wang W."/>
            <person name="Sun X."/>
            <person name="Che Y."/>
            <person name="Guo L."/>
            <person name="Liu G."/>
            <person name="Guo L."/>
            <person name="Wang C."/>
            <person name="Yin W.B."/>
            <person name="Stadler M."/>
            <person name="Zhang X."/>
            <person name="Liu X."/>
        </authorList>
    </citation>
    <scope>NUCLEOTIDE SEQUENCE [LARGE SCALE GENOMIC DNA]</scope>
    <source>
        <strain evidence="4">W106-1 / CGMCC3.15140</strain>
    </source>
</reference>
<feature type="region of interest" description="Disordered" evidence="1">
    <location>
        <begin position="207"/>
        <end position="288"/>
    </location>
</feature>
<dbReference type="InterPro" id="IPR021950">
    <property type="entry name" value="Spt20"/>
</dbReference>
<dbReference type="HOGENOM" id="CLU_004682_0_0_1"/>
<feature type="region of interest" description="Disordered" evidence="1">
    <location>
        <begin position="513"/>
        <end position="547"/>
    </location>
</feature>
<name>W3WH87_PESFW</name>
<dbReference type="RefSeq" id="XP_007841652.1">
    <property type="nucleotide sequence ID" value="XM_007843461.1"/>
</dbReference>
<dbReference type="KEGG" id="pfy:PFICI_14880"/>
<dbReference type="AlphaFoldDB" id="W3WH87"/>
<proteinExistence type="predicted"/>
<dbReference type="Proteomes" id="UP000030651">
    <property type="component" value="Unassembled WGS sequence"/>
</dbReference>
<dbReference type="EMBL" id="KI912122">
    <property type="protein sequence ID" value="ETS73275.1"/>
    <property type="molecule type" value="Genomic_DNA"/>
</dbReference>
<evidence type="ECO:0000313" key="4">
    <source>
        <dbReference type="Proteomes" id="UP000030651"/>
    </source>
</evidence>
<feature type="compositionally biased region" description="Basic and acidic residues" evidence="1">
    <location>
        <begin position="474"/>
        <end position="492"/>
    </location>
</feature>
<dbReference type="OrthoDB" id="1932706at2759"/>
<feature type="compositionally biased region" description="Polar residues" evidence="1">
    <location>
        <begin position="249"/>
        <end position="260"/>
    </location>
</feature>
<dbReference type="GeneID" id="19279893"/>
<protein>
    <recommendedName>
        <fullName evidence="2">Spt20-like SEP domain-containing protein</fullName>
    </recommendedName>
</protein>
<accession>W3WH87</accession>
<feature type="compositionally biased region" description="Low complexity" evidence="1">
    <location>
        <begin position="534"/>
        <end position="547"/>
    </location>
</feature>
<dbReference type="PANTHER" id="PTHR13526">
    <property type="entry name" value="TRANSCRIPTION FACTOR SPT20 HOMOLOG"/>
    <property type="match status" value="1"/>
</dbReference>
<feature type="compositionally biased region" description="Basic and acidic residues" evidence="1">
    <location>
        <begin position="261"/>
        <end position="270"/>
    </location>
</feature>
<feature type="compositionally biased region" description="Polar residues" evidence="1">
    <location>
        <begin position="572"/>
        <end position="588"/>
    </location>
</feature>